<dbReference type="Gene3D" id="1.25.40.390">
    <property type="match status" value="1"/>
</dbReference>
<reference evidence="9" key="1">
    <citation type="journal article" date="2014" name="Int. J. Syst. Evol. Microbiol.">
        <title>Complete genome sequence of Corynebacterium casei LMG S-19264T (=DSM 44701T), isolated from a smear-ripened cheese.</title>
        <authorList>
            <consortium name="US DOE Joint Genome Institute (JGI-PGF)"/>
            <person name="Walter F."/>
            <person name="Albersmeier A."/>
            <person name="Kalinowski J."/>
            <person name="Ruckert C."/>
        </authorList>
    </citation>
    <scope>NUCLEOTIDE SEQUENCE</scope>
    <source>
        <strain evidence="9">CGMCC 1.12195</strain>
    </source>
</reference>
<feature type="domain" description="SusD-like N-terminal" evidence="8">
    <location>
        <begin position="94"/>
        <end position="222"/>
    </location>
</feature>
<name>A0A917HK18_9SPHI</name>
<accession>A0A917HK18</accession>
<reference evidence="9" key="2">
    <citation type="submission" date="2020-09" db="EMBL/GenBank/DDBJ databases">
        <authorList>
            <person name="Sun Q."/>
            <person name="Zhou Y."/>
        </authorList>
    </citation>
    <scope>NUCLEOTIDE SEQUENCE</scope>
    <source>
        <strain evidence="9">CGMCC 1.12195</strain>
    </source>
</reference>
<feature type="signal peptide" evidence="6">
    <location>
        <begin position="1"/>
        <end position="23"/>
    </location>
</feature>
<dbReference type="Proteomes" id="UP000660862">
    <property type="component" value="Unassembled WGS sequence"/>
</dbReference>
<dbReference type="Pfam" id="PF07980">
    <property type="entry name" value="SusD_RagB"/>
    <property type="match status" value="1"/>
</dbReference>
<feature type="chain" id="PRO_5037471476" evidence="6">
    <location>
        <begin position="24"/>
        <end position="644"/>
    </location>
</feature>
<evidence type="ECO:0000256" key="2">
    <source>
        <dbReference type="ARBA" id="ARBA00006275"/>
    </source>
</evidence>
<evidence type="ECO:0000259" key="8">
    <source>
        <dbReference type="Pfam" id="PF14322"/>
    </source>
</evidence>
<comment type="caution">
    <text evidence="9">The sequence shown here is derived from an EMBL/GenBank/DDBJ whole genome shotgun (WGS) entry which is preliminary data.</text>
</comment>
<keyword evidence="3 6" id="KW-0732">Signal</keyword>
<gene>
    <name evidence="9" type="ORF">GCM10007415_12180</name>
</gene>
<comment type="subcellular location">
    <subcellularLocation>
        <location evidence="1">Cell outer membrane</location>
    </subcellularLocation>
</comment>
<protein>
    <submittedName>
        <fullName evidence="9">Glycan metabolism protein RagB</fullName>
    </submittedName>
</protein>
<dbReference type="AlphaFoldDB" id="A0A917HK18"/>
<proteinExistence type="inferred from homology"/>
<dbReference type="GO" id="GO:0009279">
    <property type="term" value="C:cell outer membrane"/>
    <property type="evidence" value="ECO:0007669"/>
    <property type="project" value="UniProtKB-SubCell"/>
</dbReference>
<comment type="similarity">
    <text evidence="2">Belongs to the SusD family.</text>
</comment>
<evidence type="ECO:0000256" key="1">
    <source>
        <dbReference type="ARBA" id="ARBA00004442"/>
    </source>
</evidence>
<evidence type="ECO:0000256" key="4">
    <source>
        <dbReference type="ARBA" id="ARBA00023136"/>
    </source>
</evidence>
<dbReference type="EMBL" id="BMER01000001">
    <property type="protein sequence ID" value="GGG81164.1"/>
    <property type="molecule type" value="Genomic_DNA"/>
</dbReference>
<dbReference type="InterPro" id="IPR012944">
    <property type="entry name" value="SusD_RagB_dom"/>
</dbReference>
<organism evidence="9 10">
    <name type="scientific">Parapedobacter pyrenivorans</name>
    <dbReference type="NCBI Taxonomy" id="1305674"/>
    <lineage>
        <taxon>Bacteria</taxon>
        <taxon>Pseudomonadati</taxon>
        <taxon>Bacteroidota</taxon>
        <taxon>Sphingobacteriia</taxon>
        <taxon>Sphingobacteriales</taxon>
        <taxon>Sphingobacteriaceae</taxon>
        <taxon>Parapedobacter</taxon>
    </lineage>
</organism>
<feature type="domain" description="RagB/SusD" evidence="7">
    <location>
        <begin position="327"/>
        <end position="644"/>
    </location>
</feature>
<evidence type="ECO:0000313" key="9">
    <source>
        <dbReference type="EMBL" id="GGG81164.1"/>
    </source>
</evidence>
<dbReference type="RefSeq" id="WP_188505004.1">
    <property type="nucleotide sequence ID" value="NZ_BMER01000001.1"/>
</dbReference>
<dbReference type="Pfam" id="PF14322">
    <property type="entry name" value="SusD-like_3"/>
    <property type="match status" value="1"/>
</dbReference>
<evidence type="ECO:0000256" key="6">
    <source>
        <dbReference type="SAM" id="SignalP"/>
    </source>
</evidence>
<evidence type="ECO:0000256" key="5">
    <source>
        <dbReference type="ARBA" id="ARBA00023237"/>
    </source>
</evidence>
<sequence length="644" mass="73626">MRPSRYNTIILSLALLFTVPACTKLDVPPMNVVQDDDIFGSPNGIASYMARLYGQLPIQDFRYTPRRGFNEFWIIDPFPTITGEALSANQSSAETEAVYYWGNAYALIRDINYFIKTLPTYMEASRFSQEDVDHWLGEAYFMRAVTYFELAKRYGGVPIVDEVLNFPEQPIEQLQVPRSSEEATYNHIAADFDQAWELLPESNQTGRANKYAAAGFKSRAMLFGGSIAKYNEITLFDNENSRLCGIPAERAADFFKQAYDAAKLLEGHYSLYKNGWQADDKEAQYQNYVDLFFDEESPENIFVKQYGYPESVHGYDVYNIPYQFQVAGYSSSVNPTLDFVELFDGLPKTSDGRIEVYDAAGKYELYDNQMDFFADAEPRLRATIIFPGDQLKNETVEIWRGIYTGDVAGGIDRLQPVGARTTYENSSAASRLVTSAVPQQEPHELPDGTLMNPAGRSGRFFNFAAPALTGFSVRKWLNPDMPPALVVENRSDQTWIELRYAEVLLNRAEAAYELAEAGEGGADYLGDAYECIRQIQERAGADILPSPAALTSIDIIRKERRKELSFENKIWWDLKRWRIMDDEQNGRTYRALMPFYAENAEKWFFDDRFEERNAIFTFDTRWYYQQIDPGEITKSPNLVQNPGY</sequence>
<dbReference type="InterPro" id="IPR011990">
    <property type="entry name" value="TPR-like_helical_dom_sf"/>
</dbReference>
<keyword evidence="5" id="KW-0998">Cell outer membrane</keyword>
<dbReference type="InterPro" id="IPR033985">
    <property type="entry name" value="SusD-like_N"/>
</dbReference>
<dbReference type="SUPFAM" id="SSF48452">
    <property type="entry name" value="TPR-like"/>
    <property type="match status" value="1"/>
</dbReference>
<evidence type="ECO:0000256" key="3">
    <source>
        <dbReference type="ARBA" id="ARBA00022729"/>
    </source>
</evidence>
<evidence type="ECO:0000259" key="7">
    <source>
        <dbReference type="Pfam" id="PF07980"/>
    </source>
</evidence>
<keyword evidence="4" id="KW-0472">Membrane</keyword>
<keyword evidence="10" id="KW-1185">Reference proteome</keyword>
<evidence type="ECO:0000313" key="10">
    <source>
        <dbReference type="Proteomes" id="UP000660862"/>
    </source>
</evidence>